<dbReference type="RefSeq" id="WP_281480599.1">
    <property type="nucleotide sequence ID" value="NZ_CP124543.1"/>
</dbReference>
<accession>A0AAJ6NMW0</accession>
<gene>
    <name evidence="1" type="ORF">QI031_15715</name>
</gene>
<name>A0AAJ6NMW0_9CYAN</name>
<evidence type="ECO:0000313" key="1">
    <source>
        <dbReference type="EMBL" id="WGV23274.1"/>
    </source>
</evidence>
<sequence>MQRKFSTTAAEKERIFHTQLVKYGVEYEKAAKAAKILASGKPDELLTKEEIELVTEVCRYWSIQNKRYKRLNSLVK</sequence>
<proteinExistence type="predicted"/>
<reference evidence="1 2" key="1">
    <citation type="journal article" date="2023" name="Limnol Oceanogr Lett">
        <title>Environmental adaptations by the intertidal Antarctic cyanobacterium Halotia branconii CENA392 as revealed using long-read genome sequencing.</title>
        <authorList>
            <person name="Dextro R.B."/>
            <person name="Delbaje E."/>
            <person name="Freitas P.N.N."/>
            <person name="Geraldes V."/>
            <person name="Pinto E."/>
            <person name="Long P.F."/>
            <person name="Fiore M.F."/>
        </authorList>
    </citation>
    <scope>NUCLEOTIDE SEQUENCE [LARGE SCALE GENOMIC DNA]</scope>
    <source>
        <strain evidence="1 2">CENA392</strain>
    </source>
</reference>
<organism evidence="1 2">
    <name type="scientific">Halotia branconii CENA392</name>
    <dbReference type="NCBI Taxonomy" id="1539056"/>
    <lineage>
        <taxon>Bacteria</taxon>
        <taxon>Bacillati</taxon>
        <taxon>Cyanobacteriota</taxon>
        <taxon>Cyanophyceae</taxon>
        <taxon>Nostocales</taxon>
        <taxon>Nodulariaceae</taxon>
        <taxon>Halotia</taxon>
    </lineage>
</organism>
<dbReference type="KEGG" id="hbq:QI031_15715"/>
<keyword evidence="2" id="KW-1185">Reference proteome</keyword>
<protein>
    <submittedName>
        <fullName evidence="1">Uncharacterized protein</fullName>
    </submittedName>
</protein>
<dbReference type="AlphaFoldDB" id="A0AAJ6NMW0"/>
<dbReference type="Proteomes" id="UP001223520">
    <property type="component" value="Chromosome"/>
</dbReference>
<dbReference type="EMBL" id="CP124543">
    <property type="protein sequence ID" value="WGV23274.1"/>
    <property type="molecule type" value="Genomic_DNA"/>
</dbReference>
<evidence type="ECO:0000313" key="2">
    <source>
        <dbReference type="Proteomes" id="UP001223520"/>
    </source>
</evidence>